<name>A0A1G9D8T0_9BACL</name>
<evidence type="ECO:0000313" key="1">
    <source>
        <dbReference type="EMBL" id="SDK60310.1"/>
    </source>
</evidence>
<sequence>MSPVLLYGQKRLKTMFEETIKTTQLCGFYFASQYS</sequence>
<organism evidence="1 2">
    <name type="scientific">Lacicoccus qingdaonensis</name>
    <dbReference type="NCBI Taxonomy" id="576118"/>
    <lineage>
        <taxon>Bacteria</taxon>
        <taxon>Bacillati</taxon>
        <taxon>Bacillota</taxon>
        <taxon>Bacilli</taxon>
        <taxon>Bacillales</taxon>
        <taxon>Salinicoccaceae</taxon>
        <taxon>Lacicoccus</taxon>
    </lineage>
</organism>
<gene>
    <name evidence="1" type="ORF">SAMN05216216_10595</name>
</gene>
<reference evidence="2" key="1">
    <citation type="submission" date="2016-10" db="EMBL/GenBank/DDBJ databases">
        <authorList>
            <person name="Varghese N."/>
            <person name="Submissions S."/>
        </authorList>
    </citation>
    <scope>NUCLEOTIDE SEQUENCE [LARGE SCALE GENOMIC DNA]</scope>
    <source>
        <strain evidence="2">CGMCC 1.8895</strain>
    </source>
</reference>
<evidence type="ECO:0000313" key="2">
    <source>
        <dbReference type="Proteomes" id="UP000199008"/>
    </source>
</evidence>
<accession>A0A1G9D8T0</accession>
<keyword evidence="2" id="KW-1185">Reference proteome</keyword>
<dbReference type="EMBL" id="FNFY01000005">
    <property type="protein sequence ID" value="SDK60310.1"/>
    <property type="molecule type" value="Genomic_DNA"/>
</dbReference>
<protein>
    <submittedName>
        <fullName evidence="1">Uncharacterized protein</fullName>
    </submittedName>
</protein>
<dbReference type="Proteomes" id="UP000199008">
    <property type="component" value="Unassembled WGS sequence"/>
</dbReference>
<dbReference type="AlphaFoldDB" id="A0A1G9D8T0"/>
<proteinExistence type="predicted"/>